<dbReference type="HOGENOM" id="CLU_184954_0_0_2"/>
<feature type="transmembrane region" description="Helical" evidence="1">
    <location>
        <begin position="72"/>
        <end position="92"/>
    </location>
</feature>
<proteinExistence type="predicted"/>
<organism evidence="2 4">
    <name type="scientific">Picrophilus torridus (strain ATCC 700027 / DSM 9790 / JCM 10055 / NBRC 100828 / KAW 2/3)</name>
    <dbReference type="NCBI Taxonomy" id="1122961"/>
    <lineage>
        <taxon>Archaea</taxon>
        <taxon>Methanobacteriati</taxon>
        <taxon>Thermoplasmatota</taxon>
        <taxon>Thermoplasmata</taxon>
        <taxon>Thermoplasmatales</taxon>
        <taxon>Picrophilaceae</taxon>
        <taxon>Picrophilus</taxon>
    </lineage>
</organism>
<accession>Q6KZ10</accession>
<dbReference type="Pfam" id="PF26119">
    <property type="entry name" value="DUF8036"/>
    <property type="match status" value="1"/>
</dbReference>
<dbReference type="GeneID" id="2845325"/>
<protein>
    <submittedName>
        <fullName evidence="2">Membrane spanning protein</fullName>
    </submittedName>
</protein>
<dbReference type="EMBL" id="FWYE01000002">
    <property type="protein sequence ID" value="SMD30887.1"/>
    <property type="molecule type" value="Genomic_DNA"/>
</dbReference>
<dbReference type="eggNOG" id="arCOG05413">
    <property type="taxonomic scope" value="Archaea"/>
</dbReference>
<keyword evidence="1" id="KW-0472">Membrane</keyword>
<evidence type="ECO:0000313" key="5">
    <source>
        <dbReference type="Proteomes" id="UP000192315"/>
    </source>
</evidence>
<dbReference type="InParanoid" id="Q6KZ10"/>
<dbReference type="KEGG" id="pto:PTO1457"/>
<dbReference type="Proteomes" id="UP000192315">
    <property type="component" value="Unassembled WGS sequence"/>
</dbReference>
<dbReference type="InterPro" id="IPR058349">
    <property type="entry name" value="DUF8036"/>
</dbReference>
<gene>
    <name evidence="2" type="ordered locus">PTO1457</name>
    <name evidence="3" type="ORF">SAMN02745355_0804</name>
</gene>
<dbReference type="PaxDb" id="263820-PTO1457"/>
<keyword evidence="1" id="KW-1133">Transmembrane helix</keyword>
<dbReference type="Proteomes" id="UP000000438">
    <property type="component" value="Chromosome"/>
</dbReference>
<reference evidence="3 5" key="3">
    <citation type="submission" date="2017-04" db="EMBL/GenBank/DDBJ databases">
        <authorList>
            <person name="Varghese N."/>
            <person name="Submissions S."/>
        </authorList>
    </citation>
    <scope>NUCLEOTIDE SEQUENCE [LARGE SCALE GENOMIC DNA]</scope>
    <source>
        <strain evidence="3 5">DSM 9789</strain>
    </source>
</reference>
<accession>A0A8G2FWP1</accession>
<name>Q6KZ10_PICTO</name>
<dbReference type="AlphaFoldDB" id="Q6KZ10"/>
<dbReference type="RefSeq" id="WP_011178258.1">
    <property type="nucleotide sequence ID" value="NC_005877.1"/>
</dbReference>
<sequence>MEIIWITNITIISIDLIIFSIIAYNFIKRYRETGAKLFAQFFGFSMIFALENALTIYIYYDFSKFLGKDVSLPLLGINLIGLIAILMLYKYLSQ</sequence>
<feature type="transmembrane region" description="Helical" evidence="1">
    <location>
        <begin position="39"/>
        <end position="60"/>
    </location>
</feature>
<evidence type="ECO:0000313" key="4">
    <source>
        <dbReference type="Proteomes" id="UP000000438"/>
    </source>
</evidence>
<reference evidence="2" key="2">
    <citation type="submission" date="2004-02" db="EMBL/GenBank/DDBJ databases">
        <authorList>
            <person name="Fuetterer O."/>
            <person name="Angelov A."/>
            <person name="Liesegang H."/>
            <person name="Gottschalk G."/>
            <person name="Schleper C."/>
            <person name="Schepers B."/>
            <person name="Dock C."/>
            <person name="Antranikian G."/>
            <person name="Liebl W."/>
        </authorList>
    </citation>
    <scope>NUCLEOTIDE SEQUENCE</scope>
    <source>
        <strain evidence="2">DSM 9790</strain>
    </source>
</reference>
<evidence type="ECO:0000256" key="1">
    <source>
        <dbReference type="SAM" id="Phobius"/>
    </source>
</evidence>
<dbReference type="EMBL" id="AE017261">
    <property type="protein sequence ID" value="AAT44042.1"/>
    <property type="molecule type" value="Genomic_DNA"/>
</dbReference>
<keyword evidence="5" id="KW-1185">Reference proteome</keyword>
<keyword evidence="1" id="KW-0812">Transmembrane</keyword>
<evidence type="ECO:0000313" key="3">
    <source>
        <dbReference type="EMBL" id="SMD30887.1"/>
    </source>
</evidence>
<feature type="transmembrane region" description="Helical" evidence="1">
    <location>
        <begin position="6"/>
        <end position="27"/>
    </location>
</feature>
<reference evidence="2 4" key="1">
    <citation type="journal article" date="2004" name="Proc. Natl. Acad. Sci. U.S.A.">
        <title>Genome sequence of Picrophilus torridus and its implications for life around pH 0.</title>
        <authorList>
            <person name="Futterer O."/>
            <person name="Angelov A."/>
            <person name="Liesegang H."/>
            <person name="Gottschalk G."/>
            <person name="Schleper C."/>
            <person name="Schepers B."/>
            <person name="Dock C."/>
            <person name="Antranikian G."/>
            <person name="Liebl W."/>
        </authorList>
    </citation>
    <scope>NUCLEOTIDE SEQUENCE [LARGE SCALE GENOMIC DNA]</scope>
    <source>
        <strain evidence="4">ATCC 700027 / DSM 9790 / JCM 10055 / NBRC 100828</strain>
        <strain evidence="2">DSM 9790</strain>
    </source>
</reference>
<evidence type="ECO:0000313" key="2">
    <source>
        <dbReference type="EMBL" id="AAT44042.1"/>
    </source>
</evidence>